<dbReference type="PANTHER" id="PTHR28152">
    <property type="entry name" value="HYDROXYACYL-THIOESTER DEHYDRATASE TYPE 2, MITOCHONDRIAL"/>
    <property type="match status" value="1"/>
</dbReference>
<dbReference type="Gene3D" id="3.10.129.10">
    <property type="entry name" value="Hotdog Thioesterase"/>
    <property type="match status" value="1"/>
</dbReference>
<dbReference type="EMBL" id="CAJVPS010011002">
    <property type="protein sequence ID" value="CAG8662079.1"/>
    <property type="molecule type" value="Genomic_DNA"/>
</dbReference>
<dbReference type="GO" id="GO:0005739">
    <property type="term" value="C:mitochondrion"/>
    <property type="evidence" value="ECO:0007669"/>
    <property type="project" value="TreeGrafter"/>
</dbReference>
<keyword evidence="2" id="KW-1185">Reference proteome</keyword>
<dbReference type="InterPro" id="IPR029069">
    <property type="entry name" value="HotDog_dom_sf"/>
</dbReference>
<proteinExistence type="predicted"/>
<dbReference type="AlphaFoldDB" id="A0A9N9H6E0"/>
<evidence type="ECO:0000313" key="2">
    <source>
        <dbReference type="Proteomes" id="UP000789508"/>
    </source>
</evidence>
<comment type="caution">
    <text evidence="1">The sequence shown here is derived from an EMBL/GenBank/DDBJ whole genome shotgun (WGS) entry which is preliminary data.</text>
</comment>
<dbReference type="PANTHER" id="PTHR28152:SF1">
    <property type="entry name" value="HYDROXYACYL-THIOESTER DEHYDRATASE TYPE 2, MITOCHONDRIAL"/>
    <property type="match status" value="1"/>
</dbReference>
<accession>A0A9N9H6E0</accession>
<dbReference type="SUPFAM" id="SSF54637">
    <property type="entry name" value="Thioesterase/thiol ester dehydrase-isomerase"/>
    <property type="match status" value="1"/>
</dbReference>
<dbReference type="Proteomes" id="UP000789508">
    <property type="component" value="Unassembled WGS sequence"/>
</dbReference>
<reference evidence="1" key="1">
    <citation type="submission" date="2021-06" db="EMBL/GenBank/DDBJ databases">
        <authorList>
            <person name="Kallberg Y."/>
            <person name="Tangrot J."/>
            <person name="Rosling A."/>
        </authorList>
    </citation>
    <scope>NUCLEOTIDE SEQUENCE</scope>
    <source>
        <strain evidence="1">FL130A</strain>
    </source>
</reference>
<dbReference type="InterPro" id="IPR052741">
    <property type="entry name" value="Mitochondrial_HTD2"/>
</dbReference>
<evidence type="ECO:0000313" key="1">
    <source>
        <dbReference type="EMBL" id="CAG8662079.1"/>
    </source>
</evidence>
<gene>
    <name evidence="1" type="ORF">ALEPTO_LOCUS10353</name>
</gene>
<dbReference type="OrthoDB" id="3257538at2759"/>
<name>A0A9N9H6E0_9GLOM</name>
<dbReference type="GO" id="GO:0019171">
    <property type="term" value="F:(3R)-hydroxyacyl-[acyl-carrier-protein] dehydratase activity"/>
    <property type="evidence" value="ECO:0007669"/>
    <property type="project" value="TreeGrafter"/>
</dbReference>
<organism evidence="1 2">
    <name type="scientific">Ambispora leptoticha</name>
    <dbReference type="NCBI Taxonomy" id="144679"/>
    <lineage>
        <taxon>Eukaryota</taxon>
        <taxon>Fungi</taxon>
        <taxon>Fungi incertae sedis</taxon>
        <taxon>Mucoromycota</taxon>
        <taxon>Glomeromycotina</taxon>
        <taxon>Glomeromycetes</taxon>
        <taxon>Archaeosporales</taxon>
        <taxon>Ambisporaceae</taxon>
        <taxon>Ambispora</taxon>
    </lineage>
</organism>
<sequence>MVCDERNLRYRQEMRSTDEGDIPLIVQTWSIWLFTRWKSKILNETTMSTDTITPAPLQLLSLTLNRTNIINDVSSTVIPPVGTALPPNYHLAYFPTRVYEKDLSPDGYLTTHSPPPPFLQRMWAGGELLFDNWNPLRVGQHVNMETKCRNVEVKHGALGGENVFVWIDRDMGNKHGFSVRDTRCLVYMRRSVLKEKQRKIVKVNYKADFEKIIHPTTILLFRYSALTFNSHLIHYDHKYAAEVEGHEGCLIHGPLTCTLLLDLVRDSIPEPSARIKSFTYRALSPLVVGKPFKICGKRNLNAISSNSFKEGGSDVSYDLWAENNEGGLAMKGTALIEFL</sequence>
<protein>
    <submittedName>
        <fullName evidence="1">10351_t:CDS:1</fullName>
    </submittedName>
</protein>